<protein>
    <submittedName>
        <fullName evidence="1">Uncharacterized protein</fullName>
    </submittedName>
</protein>
<accession>A0ABT6RIH1</accession>
<dbReference type="EMBL" id="JASBRG010000007">
    <property type="protein sequence ID" value="MDI3322370.1"/>
    <property type="molecule type" value="Genomic_DNA"/>
</dbReference>
<proteinExistence type="predicted"/>
<sequence length="85" mass="10657">MNLIELKDKLYWNNVPERWYSLNEGLKADACILYKNYSTWEFFYLDERGERHDYRIFNNDDEAFDFLWKKMEYQLAVFKIKPKER</sequence>
<gene>
    <name evidence="1" type="ORF">QJ048_21445</name>
</gene>
<evidence type="ECO:0000313" key="1">
    <source>
        <dbReference type="EMBL" id="MDI3322370.1"/>
    </source>
</evidence>
<dbReference type="RefSeq" id="WP_282336488.1">
    <property type="nucleotide sequence ID" value="NZ_JASBRG010000007.1"/>
</dbReference>
<organism evidence="1 2">
    <name type="scientific">Pinibacter soli</name>
    <dbReference type="NCBI Taxonomy" id="3044211"/>
    <lineage>
        <taxon>Bacteria</taxon>
        <taxon>Pseudomonadati</taxon>
        <taxon>Bacteroidota</taxon>
        <taxon>Chitinophagia</taxon>
        <taxon>Chitinophagales</taxon>
        <taxon>Chitinophagaceae</taxon>
        <taxon>Pinibacter</taxon>
    </lineage>
</organism>
<name>A0ABT6RIH1_9BACT</name>
<reference evidence="1 2" key="1">
    <citation type="submission" date="2023-05" db="EMBL/GenBank/DDBJ databases">
        <title>Genome sequence of Pinibacter sp. MAH-24.</title>
        <authorList>
            <person name="Huq M.A."/>
        </authorList>
    </citation>
    <scope>NUCLEOTIDE SEQUENCE [LARGE SCALE GENOMIC DNA]</scope>
    <source>
        <strain evidence="1 2">MAH-24</strain>
    </source>
</reference>
<evidence type="ECO:0000313" key="2">
    <source>
        <dbReference type="Proteomes" id="UP001226434"/>
    </source>
</evidence>
<dbReference type="Proteomes" id="UP001226434">
    <property type="component" value="Unassembled WGS sequence"/>
</dbReference>
<comment type="caution">
    <text evidence="1">The sequence shown here is derived from an EMBL/GenBank/DDBJ whole genome shotgun (WGS) entry which is preliminary data.</text>
</comment>
<keyword evidence="2" id="KW-1185">Reference proteome</keyword>